<feature type="compositionally biased region" description="Basic and acidic residues" evidence="1">
    <location>
        <begin position="48"/>
        <end position="63"/>
    </location>
</feature>
<name>A0A7S3NQA5_EUPCR</name>
<evidence type="ECO:0000313" key="2">
    <source>
        <dbReference type="EMBL" id="CAE0380731.1"/>
    </source>
</evidence>
<reference evidence="2" key="1">
    <citation type="submission" date="2021-01" db="EMBL/GenBank/DDBJ databases">
        <authorList>
            <person name="Corre E."/>
            <person name="Pelletier E."/>
            <person name="Niang G."/>
            <person name="Scheremetjew M."/>
            <person name="Finn R."/>
            <person name="Kale V."/>
            <person name="Holt S."/>
            <person name="Cochrane G."/>
            <person name="Meng A."/>
            <person name="Brown T."/>
            <person name="Cohen L."/>
        </authorList>
    </citation>
    <scope>NUCLEOTIDE SEQUENCE</scope>
    <source>
        <strain evidence="2">CT5</strain>
    </source>
</reference>
<sequence length="107" mass="11989">MSVNIRVVDPAPKVKSLVVKMKTTTQDGKSISKIPVMMPALKRRKSQLSKEEKKTSKMAEKSNPRTPMVKKKPVLGSKQNSVVSSPKGEEMEIKAKPFKKKMGFYVK</sequence>
<dbReference type="AlphaFoldDB" id="A0A7S3NQA5"/>
<protein>
    <submittedName>
        <fullName evidence="2">Uncharacterized protein</fullName>
    </submittedName>
</protein>
<evidence type="ECO:0000256" key="1">
    <source>
        <dbReference type="SAM" id="MobiDB-lite"/>
    </source>
</evidence>
<feature type="region of interest" description="Disordered" evidence="1">
    <location>
        <begin position="41"/>
        <end position="90"/>
    </location>
</feature>
<accession>A0A7S3NQA5</accession>
<dbReference type="EMBL" id="HBIK01012114">
    <property type="protein sequence ID" value="CAE0380731.1"/>
    <property type="molecule type" value="Transcribed_RNA"/>
</dbReference>
<organism evidence="2">
    <name type="scientific">Euplotes crassus</name>
    <dbReference type="NCBI Taxonomy" id="5936"/>
    <lineage>
        <taxon>Eukaryota</taxon>
        <taxon>Sar</taxon>
        <taxon>Alveolata</taxon>
        <taxon>Ciliophora</taxon>
        <taxon>Intramacronucleata</taxon>
        <taxon>Spirotrichea</taxon>
        <taxon>Hypotrichia</taxon>
        <taxon>Euplotida</taxon>
        <taxon>Euplotidae</taxon>
        <taxon>Moneuplotes</taxon>
    </lineage>
</organism>
<gene>
    <name evidence="2" type="ORF">ECRA1380_LOCUS5692</name>
</gene>
<proteinExistence type="predicted"/>